<dbReference type="Pfam" id="PF00293">
    <property type="entry name" value="NUDIX"/>
    <property type="match status" value="1"/>
</dbReference>
<name>A0A077MBW8_9MICO</name>
<keyword evidence="6" id="KW-1185">Reference proteome</keyword>
<evidence type="ECO:0000313" key="6">
    <source>
        <dbReference type="Proteomes" id="UP000035720"/>
    </source>
</evidence>
<dbReference type="STRING" id="1193518.BN13_150044"/>
<dbReference type="Gene3D" id="3.90.79.10">
    <property type="entry name" value="Nucleoside Triphosphate Pyrophosphohydrolase"/>
    <property type="match status" value="1"/>
</dbReference>
<evidence type="ECO:0000256" key="3">
    <source>
        <dbReference type="ARBA" id="ARBA00022842"/>
    </source>
</evidence>
<dbReference type="RefSeq" id="WP_048544624.1">
    <property type="nucleotide sequence ID" value="NZ_HF571038.1"/>
</dbReference>
<keyword evidence="3" id="KW-0460">Magnesium</keyword>
<dbReference type="InterPro" id="IPR020084">
    <property type="entry name" value="NUDIX_hydrolase_CS"/>
</dbReference>
<dbReference type="PANTHER" id="PTHR43046:SF12">
    <property type="entry name" value="GDP-MANNOSE MANNOSYL HYDROLASE"/>
    <property type="match status" value="1"/>
</dbReference>
<dbReference type="InterPro" id="IPR015797">
    <property type="entry name" value="NUDIX_hydrolase-like_dom_sf"/>
</dbReference>
<dbReference type="PANTHER" id="PTHR43046">
    <property type="entry name" value="GDP-MANNOSE MANNOSYL HYDROLASE"/>
    <property type="match status" value="1"/>
</dbReference>
<evidence type="ECO:0000313" key="5">
    <source>
        <dbReference type="EMBL" id="CCI52183.1"/>
    </source>
</evidence>
<evidence type="ECO:0000256" key="1">
    <source>
        <dbReference type="ARBA" id="ARBA00001946"/>
    </source>
</evidence>
<sequence>MPEPPSFADDAARRNFIETLNARLPTKRVIAQGMLRNENDEILLCQLTYKKEWDLPGGVVDKFESPAACLRREIAEELGTDVRVGELVTSTWLPPYRGWDDAVLFLFDLGRVPADWVAGLTLQPREIVAVHWVGLAELDTHIAPYAARLLRAALTPVPCAYLEDGLPPVCPGD</sequence>
<dbReference type="GO" id="GO:0016787">
    <property type="term" value="F:hydrolase activity"/>
    <property type="evidence" value="ECO:0007669"/>
    <property type="project" value="UniProtKB-KW"/>
</dbReference>
<gene>
    <name evidence="5" type="ORF">BN13_150044</name>
</gene>
<reference evidence="5 6" key="1">
    <citation type="journal article" date="2013" name="ISME J.">
        <title>A metabolic model for members of the genus Tetrasphaera involved in enhanced biological phosphorus removal.</title>
        <authorList>
            <person name="Kristiansen R."/>
            <person name="Nguyen H.T.T."/>
            <person name="Saunders A.M."/>
            <person name="Nielsen J.L."/>
            <person name="Wimmer R."/>
            <person name="Le V.Q."/>
            <person name="McIlroy S.J."/>
            <person name="Petrovski S."/>
            <person name="Seviour R.J."/>
            <person name="Calteau A."/>
            <person name="Nielsen K.L."/>
            <person name="Nielsen P.H."/>
        </authorList>
    </citation>
    <scope>NUCLEOTIDE SEQUENCE [LARGE SCALE GENOMIC DNA]</scope>
    <source>
        <strain evidence="5 6">Ben 74</strain>
    </source>
</reference>
<comment type="caution">
    <text evidence="5">The sequence shown here is derived from an EMBL/GenBank/DDBJ whole genome shotgun (WGS) entry which is preliminary data.</text>
</comment>
<dbReference type="Proteomes" id="UP000035720">
    <property type="component" value="Unassembled WGS sequence"/>
</dbReference>
<proteinExistence type="predicted"/>
<dbReference type="PROSITE" id="PS51462">
    <property type="entry name" value="NUDIX"/>
    <property type="match status" value="1"/>
</dbReference>
<evidence type="ECO:0000256" key="2">
    <source>
        <dbReference type="ARBA" id="ARBA00022801"/>
    </source>
</evidence>
<keyword evidence="2 5" id="KW-0378">Hydrolase</keyword>
<accession>A0A077MBW8</accession>
<protein>
    <submittedName>
        <fullName evidence="5">Putative pyrophosphohydrolase</fullName>
    </submittedName>
</protein>
<dbReference type="OrthoDB" id="4247482at2"/>
<dbReference type="EMBL" id="CAJC01000057">
    <property type="protein sequence ID" value="CCI52183.1"/>
    <property type="molecule type" value="Genomic_DNA"/>
</dbReference>
<comment type="cofactor">
    <cofactor evidence="1">
        <name>Mg(2+)</name>
        <dbReference type="ChEBI" id="CHEBI:18420"/>
    </cofactor>
</comment>
<feature type="domain" description="Nudix hydrolase" evidence="4">
    <location>
        <begin position="26"/>
        <end position="155"/>
    </location>
</feature>
<dbReference type="InterPro" id="IPR000086">
    <property type="entry name" value="NUDIX_hydrolase_dom"/>
</dbReference>
<dbReference type="CDD" id="cd18876">
    <property type="entry name" value="NUDIX_Hydrolase"/>
    <property type="match status" value="1"/>
</dbReference>
<dbReference type="PROSITE" id="PS00893">
    <property type="entry name" value="NUDIX_BOX"/>
    <property type="match status" value="1"/>
</dbReference>
<evidence type="ECO:0000259" key="4">
    <source>
        <dbReference type="PROSITE" id="PS51462"/>
    </source>
</evidence>
<organism evidence="5 6">
    <name type="scientific">Nostocoides jenkinsii Ben 74</name>
    <dbReference type="NCBI Taxonomy" id="1193518"/>
    <lineage>
        <taxon>Bacteria</taxon>
        <taxon>Bacillati</taxon>
        <taxon>Actinomycetota</taxon>
        <taxon>Actinomycetes</taxon>
        <taxon>Micrococcales</taxon>
        <taxon>Intrasporangiaceae</taxon>
        <taxon>Nostocoides</taxon>
    </lineage>
</organism>
<dbReference type="AlphaFoldDB" id="A0A077MBW8"/>
<dbReference type="SUPFAM" id="SSF55811">
    <property type="entry name" value="Nudix"/>
    <property type="match status" value="1"/>
</dbReference>